<dbReference type="EMBL" id="JEMB01002501">
    <property type="protein sequence ID" value="KYF80719.1"/>
    <property type="molecule type" value="Genomic_DNA"/>
</dbReference>
<accession>A0A150RKA4</accession>
<comment type="caution">
    <text evidence="1">The sequence shown here is derived from an EMBL/GenBank/DDBJ whole genome shotgun (WGS) entry which is preliminary data.</text>
</comment>
<proteinExistence type="predicted"/>
<gene>
    <name evidence="1" type="ORF">BE17_19205</name>
</gene>
<protein>
    <submittedName>
        <fullName evidence="1">Uncharacterized protein</fullName>
    </submittedName>
</protein>
<dbReference type="AlphaFoldDB" id="A0A150RKA4"/>
<name>A0A150RKA4_SORCE</name>
<sequence>MIVGEELEQLRLLLWNREDHDITEEEALALYEANRQWVDRASMSDHERRFFDHLVARHGRGVFNG</sequence>
<evidence type="ECO:0000313" key="2">
    <source>
        <dbReference type="Proteomes" id="UP000075635"/>
    </source>
</evidence>
<organism evidence="1 2">
    <name type="scientific">Sorangium cellulosum</name>
    <name type="common">Polyangium cellulosum</name>
    <dbReference type="NCBI Taxonomy" id="56"/>
    <lineage>
        <taxon>Bacteria</taxon>
        <taxon>Pseudomonadati</taxon>
        <taxon>Myxococcota</taxon>
        <taxon>Polyangia</taxon>
        <taxon>Polyangiales</taxon>
        <taxon>Polyangiaceae</taxon>
        <taxon>Sorangium</taxon>
    </lineage>
</organism>
<evidence type="ECO:0000313" key="1">
    <source>
        <dbReference type="EMBL" id="KYF80719.1"/>
    </source>
</evidence>
<dbReference type="Proteomes" id="UP000075635">
    <property type="component" value="Unassembled WGS sequence"/>
</dbReference>
<reference evidence="1 2" key="1">
    <citation type="submission" date="2014-02" db="EMBL/GenBank/DDBJ databases">
        <title>The small core and large imbalanced accessory genome model reveals a collaborative survival strategy of Sorangium cellulosum strains in nature.</title>
        <authorList>
            <person name="Han K."/>
            <person name="Peng R."/>
            <person name="Blom J."/>
            <person name="Li Y.-Z."/>
        </authorList>
    </citation>
    <scope>NUCLEOTIDE SEQUENCE [LARGE SCALE GENOMIC DNA]</scope>
    <source>
        <strain evidence="1 2">So0011-07</strain>
    </source>
</reference>